<protein>
    <submittedName>
        <fullName evidence="2">Glycosyltransferase family 2 protein</fullName>
    </submittedName>
</protein>
<evidence type="ECO:0000313" key="2">
    <source>
        <dbReference type="EMBL" id="NLW35093.1"/>
    </source>
</evidence>
<dbReference type="CDD" id="cd04179">
    <property type="entry name" value="DPM_DPG-synthase_like"/>
    <property type="match status" value="1"/>
</dbReference>
<dbReference type="Pfam" id="PF00535">
    <property type="entry name" value="Glycos_transf_2"/>
    <property type="match status" value="1"/>
</dbReference>
<dbReference type="InterPro" id="IPR050256">
    <property type="entry name" value="Glycosyltransferase_2"/>
</dbReference>
<feature type="domain" description="Glycosyltransferase 2-like" evidence="1">
    <location>
        <begin position="9"/>
        <end position="166"/>
    </location>
</feature>
<dbReference type="STRING" id="909663.GCA_000512235_02191"/>
<comment type="caution">
    <text evidence="2">The sequence shown here is derived from an EMBL/GenBank/DDBJ whole genome shotgun (WGS) entry which is preliminary data.</text>
</comment>
<reference evidence="2" key="1">
    <citation type="journal article" date="2020" name="Biotechnol. Biofuels">
        <title>New insights from the biogas microbiome by comprehensive genome-resolved metagenomics of nearly 1600 species originating from multiple anaerobic digesters.</title>
        <authorList>
            <person name="Campanaro S."/>
            <person name="Treu L."/>
            <person name="Rodriguez-R L.M."/>
            <person name="Kovalovszki A."/>
            <person name="Ziels R.M."/>
            <person name="Maus I."/>
            <person name="Zhu X."/>
            <person name="Kougias P.G."/>
            <person name="Basile A."/>
            <person name="Luo G."/>
            <person name="Schluter A."/>
            <person name="Konstantinidis K.T."/>
            <person name="Angelidaki I."/>
        </authorList>
    </citation>
    <scope>NUCLEOTIDE SEQUENCE</scope>
    <source>
        <strain evidence="2">AS06rmzACSIP_7</strain>
    </source>
</reference>
<dbReference type="PANTHER" id="PTHR48090">
    <property type="entry name" value="UNDECAPRENYL-PHOSPHATE 4-DEOXY-4-FORMAMIDO-L-ARABINOSE TRANSFERASE-RELATED"/>
    <property type="match status" value="1"/>
</dbReference>
<dbReference type="SUPFAM" id="SSF53448">
    <property type="entry name" value="Nucleotide-diphospho-sugar transferases"/>
    <property type="match status" value="1"/>
</dbReference>
<proteinExistence type="predicted"/>
<dbReference type="InterPro" id="IPR001173">
    <property type="entry name" value="Glyco_trans_2-like"/>
</dbReference>
<dbReference type="InterPro" id="IPR029044">
    <property type="entry name" value="Nucleotide-diphossugar_trans"/>
</dbReference>
<gene>
    <name evidence="2" type="ORF">GXY80_06370</name>
</gene>
<reference evidence="2" key="2">
    <citation type="submission" date="2020-01" db="EMBL/GenBank/DDBJ databases">
        <authorList>
            <person name="Campanaro S."/>
        </authorList>
    </citation>
    <scope>NUCLEOTIDE SEQUENCE</scope>
    <source>
        <strain evidence="2">AS06rmzACSIP_7</strain>
    </source>
</reference>
<evidence type="ECO:0000259" key="1">
    <source>
        <dbReference type="Pfam" id="PF00535"/>
    </source>
</evidence>
<dbReference type="EMBL" id="JAAYEE010000103">
    <property type="protein sequence ID" value="NLW35093.1"/>
    <property type="molecule type" value="Genomic_DNA"/>
</dbReference>
<dbReference type="AlphaFoldDB" id="A0A351U2J5"/>
<dbReference type="Proteomes" id="UP000777265">
    <property type="component" value="Unassembled WGS sequence"/>
</dbReference>
<organism evidence="2 3">
    <name type="scientific">Syntrophorhabdus aromaticivorans</name>
    <dbReference type="NCBI Taxonomy" id="328301"/>
    <lineage>
        <taxon>Bacteria</taxon>
        <taxon>Pseudomonadati</taxon>
        <taxon>Thermodesulfobacteriota</taxon>
        <taxon>Syntrophorhabdia</taxon>
        <taxon>Syntrophorhabdales</taxon>
        <taxon>Syntrophorhabdaceae</taxon>
        <taxon>Syntrophorhabdus</taxon>
    </lineage>
</organism>
<dbReference type="Gene3D" id="3.90.550.10">
    <property type="entry name" value="Spore Coat Polysaccharide Biosynthesis Protein SpsA, Chain A"/>
    <property type="match status" value="1"/>
</dbReference>
<accession>A0A351U2J5</accession>
<dbReference type="PANTHER" id="PTHR48090:SF7">
    <property type="entry name" value="RFBJ PROTEIN"/>
    <property type="match status" value="1"/>
</dbReference>
<name>A0A351U2J5_9BACT</name>
<sequence length="239" mass="26753">MANRWKCLVIIPAFNEEGSVGQVVENVRSHLPQSDILVINDGSKDRTSEKARTCGAKVLDLPFNLGIGGAMQTGYKYAHMKGYDIAIQVDGDGQHDPKEIEKLLDALEERNLDMAIGSRFLERSEYPVSRARRIGIVILSRVISMIVGYEVTDPTSGFRAVNRRVIRLFSADYPQDYPEPEAIVFLHRHGLHIGEVPVGMTARCTGESSITWPRSIYYMVKVLLAIFVDCFKRGSPPKE</sequence>
<evidence type="ECO:0000313" key="3">
    <source>
        <dbReference type="Proteomes" id="UP000777265"/>
    </source>
</evidence>